<evidence type="ECO:0000313" key="1">
    <source>
        <dbReference type="EMBL" id="WGV24380.1"/>
    </source>
</evidence>
<accession>A0AAJ6NPT6</accession>
<gene>
    <name evidence="1" type="ORF">QI031_21690</name>
</gene>
<name>A0AAJ6NPT6_9CYAN</name>
<sequence length="57" mass="6555">MCFYKAKQPSATPLPLQSRLEATYKKAKKSKVWENLQKQKKLESLLKELDALMADEG</sequence>
<keyword evidence="2" id="KW-1185">Reference proteome</keyword>
<dbReference type="RefSeq" id="WP_281481702.1">
    <property type="nucleotide sequence ID" value="NZ_CP124543.1"/>
</dbReference>
<organism evidence="1 2">
    <name type="scientific">Halotia branconii CENA392</name>
    <dbReference type="NCBI Taxonomy" id="1539056"/>
    <lineage>
        <taxon>Bacteria</taxon>
        <taxon>Bacillati</taxon>
        <taxon>Cyanobacteriota</taxon>
        <taxon>Cyanophyceae</taxon>
        <taxon>Nostocales</taxon>
        <taxon>Nodulariaceae</taxon>
        <taxon>Halotia</taxon>
    </lineage>
</organism>
<protein>
    <submittedName>
        <fullName evidence="1">Uncharacterized protein</fullName>
    </submittedName>
</protein>
<dbReference type="Proteomes" id="UP001223520">
    <property type="component" value="Chromosome"/>
</dbReference>
<reference evidence="1 2" key="1">
    <citation type="journal article" date="2023" name="Limnol Oceanogr Lett">
        <title>Environmental adaptations by the intertidal Antarctic cyanobacterium Halotia branconii CENA392 as revealed using long-read genome sequencing.</title>
        <authorList>
            <person name="Dextro R.B."/>
            <person name="Delbaje E."/>
            <person name="Freitas P.N.N."/>
            <person name="Geraldes V."/>
            <person name="Pinto E."/>
            <person name="Long P.F."/>
            <person name="Fiore M.F."/>
        </authorList>
    </citation>
    <scope>NUCLEOTIDE SEQUENCE [LARGE SCALE GENOMIC DNA]</scope>
    <source>
        <strain evidence="1 2">CENA392</strain>
    </source>
</reference>
<dbReference type="KEGG" id="hbq:QI031_21690"/>
<proteinExistence type="predicted"/>
<dbReference type="EMBL" id="CP124543">
    <property type="protein sequence ID" value="WGV24380.1"/>
    <property type="molecule type" value="Genomic_DNA"/>
</dbReference>
<dbReference type="AlphaFoldDB" id="A0AAJ6NPT6"/>
<evidence type="ECO:0000313" key="2">
    <source>
        <dbReference type="Proteomes" id="UP001223520"/>
    </source>
</evidence>